<keyword evidence="1" id="KW-0812">Transmembrane</keyword>
<feature type="transmembrane region" description="Helical" evidence="1">
    <location>
        <begin position="181"/>
        <end position="202"/>
    </location>
</feature>
<accession>A0A1N6EHT7</accession>
<evidence type="ECO:0000256" key="1">
    <source>
        <dbReference type="SAM" id="Phobius"/>
    </source>
</evidence>
<keyword evidence="3" id="KW-1185">Reference proteome</keyword>
<feature type="transmembrane region" description="Helical" evidence="1">
    <location>
        <begin position="121"/>
        <end position="141"/>
    </location>
</feature>
<dbReference type="Pfam" id="PF12412">
    <property type="entry name" value="DUF3667"/>
    <property type="match status" value="1"/>
</dbReference>
<organism evidence="2 3">
    <name type="scientific">Algoriphagus halophilus</name>
    <dbReference type="NCBI Taxonomy" id="226505"/>
    <lineage>
        <taxon>Bacteria</taxon>
        <taxon>Pseudomonadati</taxon>
        <taxon>Bacteroidota</taxon>
        <taxon>Cytophagia</taxon>
        <taxon>Cytophagales</taxon>
        <taxon>Cyclobacteriaceae</taxon>
        <taxon>Algoriphagus</taxon>
    </lineage>
</organism>
<keyword evidence="1" id="KW-0472">Membrane</keyword>
<keyword evidence="1" id="KW-1133">Transmembrane helix</keyword>
<gene>
    <name evidence="2" type="ORF">SAMN05444394_2177</name>
</gene>
<reference evidence="3" key="1">
    <citation type="submission" date="2016-11" db="EMBL/GenBank/DDBJ databases">
        <authorList>
            <person name="Varghese N."/>
            <person name="Submissions S."/>
        </authorList>
    </citation>
    <scope>NUCLEOTIDE SEQUENCE [LARGE SCALE GENOMIC DNA]</scope>
    <source>
        <strain evidence="3">DSM 15292</strain>
    </source>
</reference>
<proteinExistence type="predicted"/>
<feature type="transmembrane region" description="Helical" evidence="1">
    <location>
        <begin position="153"/>
        <end position="175"/>
    </location>
</feature>
<name>A0A1N6EHT7_9BACT</name>
<dbReference type="RefSeq" id="WP_074224833.1">
    <property type="nucleotide sequence ID" value="NZ_FSRC01000001.1"/>
</dbReference>
<dbReference type="Proteomes" id="UP000185221">
    <property type="component" value="Unassembled WGS sequence"/>
</dbReference>
<sequence length="243" mass="28483">MKCKNCSKQITGDYQYCPHCGQKTDIERLNFQQLLRDLWMAFSNTDRGILLLVKQLVYRPGRVARAYISGQRKTYFNPFSFLVIMVAVALFFILKFEDTAINYSKIETNEIELLRFSFRHFNVFILLNCPIYGFLIWLFFIGQGTNFVENLALSAYLSGQTMLYYTITIIIFIFFPSSMKILGLILGLFISFWYVLAVLQFYQTRSVWSIIKTVLVILITQFISQGIIMFTFSIYKKIDVNFL</sequence>
<dbReference type="STRING" id="226505.SAMN05444394_2177"/>
<evidence type="ECO:0008006" key="4">
    <source>
        <dbReference type="Google" id="ProtNLM"/>
    </source>
</evidence>
<dbReference type="EMBL" id="FSRC01000001">
    <property type="protein sequence ID" value="SIN82605.1"/>
    <property type="molecule type" value="Genomic_DNA"/>
</dbReference>
<evidence type="ECO:0000313" key="2">
    <source>
        <dbReference type="EMBL" id="SIN82605.1"/>
    </source>
</evidence>
<feature type="transmembrane region" description="Helical" evidence="1">
    <location>
        <begin position="214"/>
        <end position="235"/>
    </location>
</feature>
<dbReference type="InterPro" id="IPR022134">
    <property type="entry name" value="DUF3667"/>
</dbReference>
<feature type="transmembrane region" description="Helical" evidence="1">
    <location>
        <begin position="75"/>
        <end position="94"/>
    </location>
</feature>
<dbReference type="AlphaFoldDB" id="A0A1N6EHT7"/>
<evidence type="ECO:0000313" key="3">
    <source>
        <dbReference type="Proteomes" id="UP000185221"/>
    </source>
</evidence>
<dbReference type="OrthoDB" id="7446256at2"/>
<protein>
    <recommendedName>
        <fullName evidence="4">DUF3667 domain-containing protein</fullName>
    </recommendedName>
</protein>